<name>A0ABP3PX77_9PROT</name>
<dbReference type="PANTHER" id="PTHR30146:SF153">
    <property type="entry name" value="LACTOSE OPERON REPRESSOR"/>
    <property type="match status" value="1"/>
</dbReference>
<keyword evidence="2 5" id="KW-0238">DNA-binding</keyword>
<sequence length="339" mass="36135">MVTIHDVARYAGVSSMTVSRTINGTKYVRPDLREKVQATIKALNYTVNQSARNTRVGATGPRIGILYSNPSPSYLNEIMLGGLQQSSRSGCQLLLEECGGLASQKTALKKLLAAGVDGVILPPPLCDSRQTVNMLKAGGVMALALATARPMEEVSSVRIDDYQGALAMTRYIIKLGHKDIGFIKGDPAHTPADLRYVGFVAAMEEAGLKVDDSKVVPGMFTYRSGLLAGEALLKRPDPPTAIFASNDDMAAAVMAIAHGLGIKVPEQLTVCGFDDTPVASTIWPPLTTIHQPIVALGRTAVAIMTEQIKKARTGERPEAVHQLMKFTLVERASAAKAPA</sequence>
<dbReference type="PRINTS" id="PR00036">
    <property type="entry name" value="HTHLACI"/>
</dbReference>
<dbReference type="InterPro" id="IPR046335">
    <property type="entry name" value="LacI/GalR-like_sensor"/>
</dbReference>
<dbReference type="EMBL" id="BAAADD010000005">
    <property type="protein sequence ID" value="GAA0573553.1"/>
    <property type="molecule type" value="Genomic_DNA"/>
</dbReference>
<dbReference type="Gene3D" id="1.10.260.40">
    <property type="entry name" value="lambda repressor-like DNA-binding domains"/>
    <property type="match status" value="1"/>
</dbReference>
<keyword evidence="6" id="KW-1185">Reference proteome</keyword>
<evidence type="ECO:0000313" key="5">
    <source>
        <dbReference type="EMBL" id="GAA0573553.1"/>
    </source>
</evidence>
<dbReference type="Pfam" id="PF13377">
    <property type="entry name" value="Peripla_BP_3"/>
    <property type="match status" value="1"/>
</dbReference>
<dbReference type="CDD" id="cd01545">
    <property type="entry name" value="PBP1_SalR"/>
    <property type="match status" value="1"/>
</dbReference>
<comment type="caution">
    <text evidence="5">The sequence shown here is derived from an EMBL/GenBank/DDBJ whole genome shotgun (WGS) entry which is preliminary data.</text>
</comment>
<dbReference type="SUPFAM" id="SSF53822">
    <property type="entry name" value="Periplasmic binding protein-like I"/>
    <property type="match status" value="1"/>
</dbReference>
<dbReference type="Gene3D" id="3.40.50.2300">
    <property type="match status" value="2"/>
</dbReference>
<dbReference type="GO" id="GO:0003677">
    <property type="term" value="F:DNA binding"/>
    <property type="evidence" value="ECO:0007669"/>
    <property type="project" value="UniProtKB-KW"/>
</dbReference>
<organism evidence="5 6">
    <name type="scientific">Rhizomicrobium electricum</name>
    <dbReference type="NCBI Taxonomy" id="480070"/>
    <lineage>
        <taxon>Bacteria</taxon>
        <taxon>Pseudomonadati</taxon>
        <taxon>Pseudomonadota</taxon>
        <taxon>Alphaproteobacteria</taxon>
        <taxon>Micropepsales</taxon>
        <taxon>Micropepsaceae</taxon>
        <taxon>Rhizomicrobium</taxon>
    </lineage>
</organism>
<dbReference type="InterPro" id="IPR010982">
    <property type="entry name" value="Lambda_DNA-bd_dom_sf"/>
</dbReference>
<keyword evidence="1" id="KW-0805">Transcription regulation</keyword>
<dbReference type="SMART" id="SM00354">
    <property type="entry name" value="HTH_LACI"/>
    <property type="match status" value="1"/>
</dbReference>
<dbReference type="InterPro" id="IPR028082">
    <property type="entry name" value="Peripla_BP_I"/>
</dbReference>
<feature type="domain" description="HTH lacI-type" evidence="4">
    <location>
        <begin position="2"/>
        <end position="56"/>
    </location>
</feature>
<reference evidence="6" key="1">
    <citation type="journal article" date="2019" name="Int. J. Syst. Evol. Microbiol.">
        <title>The Global Catalogue of Microorganisms (GCM) 10K type strain sequencing project: providing services to taxonomists for standard genome sequencing and annotation.</title>
        <authorList>
            <consortium name="The Broad Institute Genomics Platform"/>
            <consortium name="The Broad Institute Genome Sequencing Center for Infectious Disease"/>
            <person name="Wu L."/>
            <person name="Ma J."/>
        </authorList>
    </citation>
    <scope>NUCLEOTIDE SEQUENCE [LARGE SCALE GENOMIC DNA]</scope>
    <source>
        <strain evidence="6">JCM 15089</strain>
    </source>
</reference>
<evidence type="ECO:0000256" key="1">
    <source>
        <dbReference type="ARBA" id="ARBA00023015"/>
    </source>
</evidence>
<protein>
    <submittedName>
        <fullName evidence="5">LacI family DNA-binding transcriptional regulator</fullName>
    </submittedName>
</protein>
<dbReference type="PROSITE" id="PS50932">
    <property type="entry name" value="HTH_LACI_2"/>
    <property type="match status" value="1"/>
</dbReference>
<evidence type="ECO:0000256" key="2">
    <source>
        <dbReference type="ARBA" id="ARBA00023125"/>
    </source>
</evidence>
<dbReference type="PANTHER" id="PTHR30146">
    <property type="entry name" value="LACI-RELATED TRANSCRIPTIONAL REPRESSOR"/>
    <property type="match status" value="1"/>
</dbReference>
<dbReference type="InterPro" id="IPR000843">
    <property type="entry name" value="HTH_LacI"/>
</dbReference>
<dbReference type="Pfam" id="PF00356">
    <property type="entry name" value="LacI"/>
    <property type="match status" value="1"/>
</dbReference>
<evidence type="ECO:0000256" key="3">
    <source>
        <dbReference type="ARBA" id="ARBA00023163"/>
    </source>
</evidence>
<dbReference type="SUPFAM" id="SSF47413">
    <property type="entry name" value="lambda repressor-like DNA-binding domains"/>
    <property type="match status" value="1"/>
</dbReference>
<evidence type="ECO:0000313" key="6">
    <source>
        <dbReference type="Proteomes" id="UP001499951"/>
    </source>
</evidence>
<gene>
    <name evidence="5" type="ORF">GCM10008942_22830</name>
</gene>
<proteinExistence type="predicted"/>
<accession>A0ABP3PX77</accession>
<keyword evidence="3" id="KW-0804">Transcription</keyword>
<evidence type="ECO:0000259" key="4">
    <source>
        <dbReference type="PROSITE" id="PS50932"/>
    </source>
</evidence>
<dbReference type="CDD" id="cd01392">
    <property type="entry name" value="HTH_LacI"/>
    <property type="match status" value="1"/>
</dbReference>
<dbReference type="Proteomes" id="UP001499951">
    <property type="component" value="Unassembled WGS sequence"/>
</dbReference>